<organism evidence="2 3">
    <name type="scientific">Rhodotorula paludigena</name>
    <dbReference type="NCBI Taxonomy" id="86838"/>
    <lineage>
        <taxon>Eukaryota</taxon>
        <taxon>Fungi</taxon>
        <taxon>Dikarya</taxon>
        <taxon>Basidiomycota</taxon>
        <taxon>Pucciniomycotina</taxon>
        <taxon>Microbotryomycetes</taxon>
        <taxon>Sporidiobolales</taxon>
        <taxon>Sporidiobolaceae</taxon>
        <taxon>Rhodotorula</taxon>
    </lineage>
</organism>
<feature type="compositionally biased region" description="Acidic residues" evidence="1">
    <location>
        <begin position="148"/>
        <end position="158"/>
    </location>
</feature>
<feature type="compositionally biased region" description="Polar residues" evidence="1">
    <location>
        <begin position="232"/>
        <end position="247"/>
    </location>
</feature>
<sequence length="635" mass="67809">MSAPGLLAVSLADPAALAGTVSLEVAESGILIGAGQSYEAALHEVKAHFRLNETGYTCAFSQRIASRGRTFIIAPSAWERLAPETDLELVVFSAPAKAGVSDCGTYAAHVGPVSPPVALVEPHLASQQSLSQAASSGVAPATPSNTDDSSDEISDSDVEVGPARSQRLDQPSPAPRPEQIHEAMPQSTSTFRSRTSTPNRSGSPSPSNRSSDFKAFLRQQIQQDEAAPAEATSHQSTSYQRYEQQRSPSPPSQMLDPAVLRYSVDSHASFRIGLDDGGNVAFVPPSPAQRSATIAHNASQAVAGSSHSGKGKQRARSQSPQDADDEVDVAFQIKSEPQSSQDGALQSRALPVSPRTALKPRSSGLVDASFSTALSRDSSESHVTAGTTSSAYPRTSSGSTDDSASGSGPSTSLRRTSLARSASERILPDLDATPSGLKRTAALSASNASPQKRPRMSQHMQPNVSALSPSASSVHTPAPKKRSRPRPSAAPKDDAQRRLEALARPRVPIPAEPRSGRFTYWIRLPNWPISPVNEKSMLRHQYLYKQGARGDVTLGLTLQFVVETAAKLTGWKEQDLRLTFYSTGADGEQVKTIVWGWDRTLVEFCDLEEIGLQQNGAIDLDMIEFDSLRPFDALE</sequence>
<dbReference type="EMBL" id="BQKY01000005">
    <property type="protein sequence ID" value="GJN89725.1"/>
    <property type="molecule type" value="Genomic_DNA"/>
</dbReference>
<feature type="compositionally biased region" description="Low complexity" evidence="1">
    <location>
        <begin position="187"/>
        <end position="210"/>
    </location>
</feature>
<evidence type="ECO:0000313" key="3">
    <source>
        <dbReference type="Proteomes" id="UP001342314"/>
    </source>
</evidence>
<feature type="compositionally biased region" description="Polar residues" evidence="1">
    <location>
        <begin position="335"/>
        <end position="344"/>
    </location>
</feature>
<dbReference type="Proteomes" id="UP001342314">
    <property type="component" value="Unassembled WGS sequence"/>
</dbReference>
<feature type="compositionally biased region" description="Low complexity" evidence="1">
    <location>
        <begin position="124"/>
        <end position="136"/>
    </location>
</feature>
<feature type="compositionally biased region" description="Polar residues" evidence="1">
    <location>
        <begin position="458"/>
        <end position="475"/>
    </location>
</feature>
<gene>
    <name evidence="2" type="ORF">Rhopal_002713-T1</name>
</gene>
<feature type="compositionally biased region" description="Polar residues" evidence="1">
    <location>
        <begin position="369"/>
        <end position="394"/>
    </location>
</feature>
<dbReference type="AlphaFoldDB" id="A0AAV5GIR3"/>
<feature type="compositionally biased region" description="Low complexity" evidence="1">
    <location>
        <begin position="395"/>
        <end position="421"/>
    </location>
</feature>
<proteinExistence type="predicted"/>
<name>A0AAV5GIR3_9BASI</name>
<keyword evidence="3" id="KW-1185">Reference proteome</keyword>
<feature type="compositionally biased region" description="Polar residues" evidence="1">
    <location>
        <begin position="291"/>
        <end position="308"/>
    </location>
</feature>
<reference evidence="2 3" key="1">
    <citation type="submission" date="2021-12" db="EMBL/GenBank/DDBJ databases">
        <title>High titer production of polyol ester of fatty acids by Rhodotorula paludigena BS15 towards product separation-free biomass refinery.</title>
        <authorList>
            <person name="Mano J."/>
            <person name="Ono H."/>
            <person name="Tanaka T."/>
            <person name="Naito K."/>
            <person name="Sushida H."/>
            <person name="Ike M."/>
            <person name="Tokuyasu K."/>
            <person name="Kitaoka M."/>
        </authorList>
    </citation>
    <scope>NUCLEOTIDE SEQUENCE [LARGE SCALE GENOMIC DNA]</scope>
    <source>
        <strain evidence="2 3">BS15</strain>
    </source>
</reference>
<comment type="caution">
    <text evidence="2">The sequence shown here is derived from an EMBL/GenBank/DDBJ whole genome shotgun (WGS) entry which is preliminary data.</text>
</comment>
<accession>A0AAV5GIR3</accession>
<feature type="compositionally biased region" description="Basic and acidic residues" evidence="1">
    <location>
        <begin position="491"/>
        <end position="503"/>
    </location>
</feature>
<protein>
    <recommendedName>
        <fullName evidence="4">Proteophosphoglycan ppg4</fullName>
    </recommendedName>
</protein>
<evidence type="ECO:0000313" key="2">
    <source>
        <dbReference type="EMBL" id="GJN89725.1"/>
    </source>
</evidence>
<evidence type="ECO:0008006" key="4">
    <source>
        <dbReference type="Google" id="ProtNLM"/>
    </source>
</evidence>
<feature type="region of interest" description="Disordered" evidence="1">
    <location>
        <begin position="223"/>
        <end position="255"/>
    </location>
</feature>
<feature type="region of interest" description="Disordered" evidence="1">
    <location>
        <begin position="124"/>
        <end position="211"/>
    </location>
</feature>
<evidence type="ECO:0000256" key="1">
    <source>
        <dbReference type="SAM" id="MobiDB-lite"/>
    </source>
</evidence>
<feature type="region of interest" description="Disordered" evidence="1">
    <location>
        <begin position="291"/>
        <end position="504"/>
    </location>
</feature>